<dbReference type="EMBL" id="SPHZ02000008">
    <property type="protein sequence ID" value="KAF0901679.1"/>
    <property type="molecule type" value="Genomic_DNA"/>
</dbReference>
<dbReference type="Proteomes" id="UP000479710">
    <property type="component" value="Unassembled WGS sequence"/>
</dbReference>
<protein>
    <submittedName>
        <fullName evidence="1">Uncharacterized protein</fullName>
    </submittedName>
</protein>
<sequence length="102" mass="11552">MRMIATKTMIPTKSMTVVLISKKMEIGMILEVRLVFVPQKLIKGESLGLGLGKRLKAIDTIVINIRESIKYIKGSQARKENSFHEILAFEKIQQDQAIMSFS</sequence>
<evidence type="ECO:0000313" key="1">
    <source>
        <dbReference type="EMBL" id="KAF0901679.1"/>
    </source>
</evidence>
<organism evidence="1 2">
    <name type="scientific">Oryza meyeriana var. granulata</name>
    <dbReference type="NCBI Taxonomy" id="110450"/>
    <lineage>
        <taxon>Eukaryota</taxon>
        <taxon>Viridiplantae</taxon>
        <taxon>Streptophyta</taxon>
        <taxon>Embryophyta</taxon>
        <taxon>Tracheophyta</taxon>
        <taxon>Spermatophyta</taxon>
        <taxon>Magnoliopsida</taxon>
        <taxon>Liliopsida</taxon>
        <taxon>Poales</taxon>
        <taxon>Poaceae</taxon>
        <taxon>BOP clade</taxon>
        <taxon>Oryzoideae</taxon>
        <taxon>Oryzeae</taxon>
        <taxon>Oryzinae</taxon>
        <taxon>Oryza</taxon>
        <taxon>Oryza meyeriana</taxon>
    </lineage>
</organism>
<proteinExistence type="predicted"/>
<evidence type="ECO:0000313" key="2">
    <source>
        <dbReference type="Proteomes" id="UP000479710"/>
    </source>
</evidence>
<keyword evidence="2" id="KW-1185">Reference proteome</keyword>
<accession>A0A6G1CNF1</accession>
<name>A0A6G1CNF1_9ORYZ</name>
<reference evidence="1 2" key="1">
    <citation type="submission" date="2019-11" db="EMBL/GenBank/DDBJ databases">
        <title>Whole genome sequence of Oryza granulata.</title>
        <authorList>
            <person name="Li W."/>
        </authorList>
    </citation>
    <scope>NUCLEOTIDE SEQUENCE [LARGE SCALE GENOMIC DNA]</scope>
    <source>
        <strain evidence="2">cv. Menghai</strain>
        <tissue evidence="1">Leaf</tissue>
    </source>
</reference>
<dbReference type="AlphaFoldDB" id="A0A6G1CNF1"/>
<comment type="caution">
    <text evidence="1">The sequence shown here is derived from an EMBL/GenBank/DDBJ whole genome shotgun (WGS) entry which is preliminary data.</text>
</comment>
<gene>
    <name evidence="1" type="ORF">E2562_003628</name>
</gene>